<dbReference type="AlphaFoldDB" id="A0AAU9SV19"/>
<dbReference type="SUPFAM" id="SSF53474">
    <property type="entry name" value="alpha/beta-Hydrolases"/>
    <property type="match status" value="1"/>
</dbReference>
<dbReference type="Gene3D" id="1.25.40.10">
    <property type="entry name" value="Tetratricopeptide repeat domain"/>
    <property type="match status" value="1"/>
</dbReference>
<protein>
    <submittedName>
        <fullName evidence="5">Uncharacterized protein</fullName>
    </submittedName>
</protein>
<dbReference type="Proteomes" id="UP000836841">
    <property type="component" value="Chromosome 6"/>
</dbReference>
<keyword evidence="2" id="KW-0472">Membrane</keyword>
<dbReference type="Gene3D" id="3.40.50.1820">
    <property type="entry name" value="alpha/beta hydrolase"/>
    <property type="match status" value="1"/>
</dbReference>
<keyword evidence="2" id="KW-0812">Transmembrane</keyword>
<dbReference type="InterPro" id="IPR023631">
    <property type="entry name" value="Amidase_dom"/>
</dbReference>
<evidence type="ECO:0000313" key="6">
    <source>
        <dbReference type="Proteomes" id="UP000836841"/>
    </source>
</evidence>
<keyword evidence="6" id="KW-1185">Reference proteome</keyword>
<feature type="transmembrane region" description="Helical" evidence="2">
    <location>
        <begin position="17"/>
        <end position="34"/>
    </location>
</feature>
<dbReference type="SMART" id="SM00028">
    <property type="entry name" value="TPR"/>
    <property type="match status" value="3"/>
</dbReference>
<dbReference type="InterPro" id="IPR019734">
    <property type="entry name" value="TPR_rpt"/>
</dbReference>
<evidence type="ECO:0000256" key="2">
    <source>
        <dbReference type="SAM" id="Phobius"/>
    </source>
</evidence>
<dbReference type="Pfam" id="PF01425">
    <property type="entry name" value="Amidase"/>
    <property type="match status" value="1"/>
</dbReference>
<keyword evidence="2" id="KW-1133">Transmembrane helix</keyword>
<dbReference type="InterPro" id="IPR036928">
    <property type="entry name" value="AS_sf"/>
</dbReference>
<dbReference type="EMBL" id="OU466862">
    <property type="protein sequence ID" value="CAH2073417.1"/>
    <property type="molecule type" value="Genomic_DNA"/>
</dbReference>
<dbReference type="SUPFAM" id="SSF48452">
    <property type="entry name" value="TPR-like"/>
    <property type="match status" value="1"/>
</dbReference>
<reference evidence="5 6" key="1">
    <citation type="submission" date="2022-03" db="EMBL/GenBank/DDBJ databases">
        <authorList>
            <person name="Nunn A."/>
            <person name="Chopra R."/>
            <person name="Nunn A."/>
            <person name="Contreras Garrido A."/>
        </authorList>
    </citation>
    <scope>NUCLEOTIDE SEQUENCE [LARGE SCALE GENOMIC DNA]</scope>
</reference>
<evidence type="ECO:0000313" key="5">
    <source>
        <dbReference type="EMBL" id="CAH2073417.1"/>
    </source>
</evidence>
<organism evidence="5 6">
    <name type="scientific">Thlaspi arvense</name>
    <name type="common">Field penny-cress</name>
    <dbReference type="NCBI Taxonomy" id="13288"/>
    <lineage>
        <taxon>Eukaryota</taxon>
        <taxon>Viridiplantae</taxon>
        <taxon>Streptophyta</taxon>
        <taxon>Embryophyta</taxon>
        <taxon>Tracheophyta</taxon>
        <taxon>Spermatophyta</taxon>
        <taxon>Magnoliopsida</taxon>
        <taxon>eudicotyledons</taxon>
        <taxon>Gunneridae</taxon>
        <taxon>Pentapetalae</taxon>
        <taxon>rosids</taxon>
        <taxon>malvids</taxon>
        <taxon>Brassicales</taxon>
        <taxon>Brassicaceae</taxon>
        <taxon>Thlaspideae</taxon>
        <taxon>Thlaspi</taxon>
    </lineage>
</organism>
<dbReference type="InterPro" id="IPR029058">
    <property type="entry name" value="AB_hydrolase_fold"/>
</dbReference>
<accession>A0AAU9SV19</accession>
<dbReference type="Pfam" id="PF13181">
    <property type="entry name" value="TPR_8"/>
    <property type="match status" value="1"/>
</dbReference>
<dbReference type="PROSITE" id="PS50005">
    <property type="entry name" value="TPR"/>
    <property type="match status" value="1"/>
</dbReference>
<sequence>MSNTLTSIQSNASNPKVWVVIGVTVAGIVILAETRKRRIKARREEDFGAFLDRFELLPFPPPPPPAAKQSLSGLTLSISDAFDVKDYITGFGSPQWKKTHEAAEETAVVVTTLLKNGATCVAKTIMDEMGFGITGENKHYGTPINPLMPSNVPGGCSSGSAVSVGAELVDFALGIDTTGGVRIPASFCGILGFRPSQGTVTSVGVLPNSQSLETVGWFARDPSVLCQVGHALLNLSAVTHKRQRSLIFADDLFELCDIPKQKSVHVVRKAIENLSGYQTPKHISVGQYVASNVPSLAEFCEQSRKSPNSASTLRALSSVMLSIQRHEFKTNYEEWSQTCKSFLGPRLSNDVVAALKSRNEGIKSLYRVKTEMRAAIQSLLKEDGILVIPTVADPPPKLNTKNKDAVKEFLDRNYALSSIASMSGCCQVTIPLGKHGDYPISVSFLTYYGGDKFLLDTILDVYASLQDQADIASSLAPVTDSNGMGASEVMKEKGNAAFKGRQWSKAASFYTEAIKLNGANATYFCNRAAAYLELGRFQQAEEDCTEAVLIDKKNVKAYLRRGTARESLIRYKEAAADFRHALVLEPQNKTAKIAEKRLRKLMILYTISIIHSFTASRDWLFRQSFANAGLRSVTTDLSYGNSIASTAMHCWIPKSPSRSKPNLLLVHGFGANAMWQYGEHLRAFTGRYNVYVPDLLFFGLSSTSEPNRTESFQARCLMRLMEAHGVQRMNIVGISYGGFVGYSLAAQFPEKVEKLVLCCAGVCLEEKDMEDGLFKVPNLEEATGILIPQTPEKLKELIRFSFVKPIKGVPSFFLWDFIDVMCTEFVEEKRDLIKSILKDRRLSDLPRIKQKSLIIWGEEDQIFPLELGYRLKRHIGENAEIVVIKKAGHAVNLEKSKEFLKHLKSFLIDSL</sequence>
<dbReference type="InterPro" id="IPR011990">
    <property type="entry name" value="TPR-like_helical_dom_sf"/>
</dbReference>
<dbReference type="Gene3D" id="3.90.1300.10">
    <property type="entry name" value="Amidase signature (AS) domain"/>
    <property type="match status" value="1"/>
</dbReference>
<evidence type="ECO:0000259" key="3">
    <source>
        <dbReference type="Pfam" id="PF00561"/>
    </source>
</evidence>
<dbReference type="PRINTS" id="PR00111">
    <property type="entry name" value="ABHYDROLASE"/>
</dbReference>
<feature type="domain" description="Amidase" evidence="4">
    <location>
        <begin position="68"/>
        <end position="222"/>
    </location>
</feature>
<dbReference type="InterPro" id="IPR000073">
    <property type="entry name" value="AB_hydrolase_1"/>
</dbReference>
<name>A0AAU9SV19_THLAR</name>
<evidence type="ECO:0000259" key="4">
    <source>
        <dbReference type="Pfam" id="PF01425"/>
    </source>
</evidence>
<evidence type="ECO:0000256" key="1">
    <source>
        <dbReference type="PROSITE-ProRule" id="PRU00339"/>
    </source>
</evidence>
<keyword evidence="1" id="KW-0802">TPR repeat</keyword>
<feature type="repeat" description="TPR" evidence="1">
    <location>
        <begin position="555"/>
        <end position="588"/>
    </location>
</feature>
<gene>
    <name evidence="5" type="ORF">TAV2_LOCUS21540</name>
</gene>
<dbReference type="PANTHER" id="PTHR46310">
    <property type="entry name" value="AMIDASE 1"/>
    <property type="match status" value="1"/>
</dbReference>
<dbReference type="Pfam" id="PF00561">
    <property type="entry name" value="Abhydrolase_1"/>
    <property type="match status" value="1"/>
</dbReference>
<dbReference type="FunFam" id="3.90.1300.10:FF:000004">
    <property type="entry name" value="Outer envelope protein 64, mitochondrial"/>
    <property type="match status" value="1"/>
</dbReference>
<dbReference type="SUPFAM" id="SSF75304">
    <property type="entry name" value="Amidase signature (AS) enzymes"/>
    <property type="match status" value="1"/>
</dbReference>
<feature type="domain" description="AB hydrolase-1" evidence="3">
    <location>
        <begin position="661"/>
        <end position="764"/>
    </location>
</feature>
<proteinExistence type="predicted"/>
<dbReference type="PANTHER" id="PTHR46310:SF4">
    <property type="entry name" value="OUTER ENVELOPE PROTEIN 64, MITOCHONDRIAL"/>
    <property type="match status" value="1"/>
</dbReference>